<dbReference type="Gene3D" id="3.40.50.300">
    <property type="entry name" value="P-loop containing nucleotide triphosphate hydrolases"/>
    <property type="match status" value="1"/>
</dbReference>
<dbReference type="InterPro" id="IPR027417">
    <property type="entry name" value="P-loop_NTPase"/>
</dbReference>
<organism evidence="3 4">
    <name type="scientific">Cryptobacterium curtum (strain ATCC 700683 / DSM 15641 / CCUG 43107 / 12-3)</name>
    <dbReference type="NCBI Taxonomy" id="469378"/>
    <lineage>
        <taxon>Bacteria</taxon>
        <taxon>Bacillati</taxon>
        <taxon>Actinomycetota</taxon>
        <taxon>Coriobacteriia</taxon>
        <taxon>Eggerthellales</taxon>
        <taxon>Eggerthellaceae</taxon>
        <taxon>Cryptobacterium</taxon>
    </lineage>
</organism>
<reference evidence="3 4" key="1">
    <citation type="journal article" date="2009" name="Stand. Genomic Sci.">
        <title>Complete genome sequence of Cryptobacterium curtum type strain (12-3).</title>
        <authorList>
            <person name="Mavrommatis K."/>
            <person name="Pukall R."/>
            <person name="Rohde C."/>
            <person name="Chen F."/>
            <person name="Sims D."/>
            <person name="Brettin T."/>
            <person name="Kuske C."/>
            <person name="Detter J.C."/>
            <person name="Han C."/>
            <person name="Lapidus A."/>
            <person name="Copeland A."/>
            <person name="Glavina Del Rio T."/>
            <person name="Nolan M."/>
            <person name="Lucas S."/>
            <person name="Tice H."/>
            <person name="Cheng J.F."/>
            <person name="Bruce D."/>
            <person name="Goodwin L."/>
            <person name="Pitluck S."/>
            <person name="Ovchinnikova G."/>
            <person name="Pati A."/>
            <person name="Ivanova N."/>
            <person name="Chen A."/>
            <person name="Palaniappan K."/>
            <person name="Chain P."/>
            <person name="D'haeseleer P."/>
            <person name="Goker M."/>
            <person name="Bristow J."/>
            <person name="Eisen J.A."/>
            <person name="Markowitz V."/>
            <person name="Hugenholtz P."/>
            <person name="Rohde M."/>
            <person name="Klenk H.P."/>
            <person name="Kyrpides N.C."/>
        </authorList>
    </citation>
    <scope>NUCLEOTIDE SEQUENCE [LARGE SCALE GENOMIC DNA]</scope>
    <source>
        <strain evidence="4">ATCC 700683 / DSM 15641 / 12-3</strain>
    </source>
</reference>
<dbReference type="InterPro" id="IPR000523">
    <property type="entry name" value="Mg_chelatse_chII-like_cat_dom"/>
</dbReference>
<dbReference type="InterPro" id="IPR045006">
    <property type="entry name" value="CHLI-like"/>
</dbReference>
<dbReference type="InterPro" id="IPR014721">
    <property type="entry name" value="Ribsml_uS5_D2-typ_fold_subgr"/>
</dbReference>
<evidence type="ECO:0000313" key="3">
    <source>
        <dbReference type="EMBL" id="ACU94413.1"/>
    </source>
</evidence>
<dbReference type="InterPro" id="IPR025158">
    <property type="entry name" value="Mg_chelat-rel_C"/>
</dbReference>
<dbReference type="Proteomes" id="UP000000954">
    <property type="component" value="Chromosome"/>
</dbReference>
<proteinExistence type="inferred from homology"/>
<dbReference type="PANTHER" id="PTHR32039:SF7">
    <property type="entry name" value="COMPETENCE PROTEIN COMM"/>
    <property type="match status" value="1"/>
</dbReference>
<dbReference type="SUPFAM" id="SSF54211">
    <property type="entry name" value="Ribosomal protein S5 domain 2-like"/>
    <property type="match status" value="1"/>
</dbReference>
<dbReference type="InterPro" id="IPR004482">
    <property type="entry name" value="Mg_chelat-rel"/>
</dbReference>
<dbReference type="Pfam" id="PF13541">
    <property type="entry name" value="ChlI"/>
    <property type="match status" value="1"/>
</dbReference>
<comment type="similarity">
    <text evidence="1">Belongs to the Mg-chelatase subunits D/I family. ComM subfamily.</text>
</comment>
<evidence type="ECO:0000313" key="4">
    <source>
        <dbReference type="Proteomes" id="UP000000954"/>
    </source>
</evidence>
<dbReference type="eggNOG" id="COG0606">
    <property type="taxonomic scope" value="Bacteria"/>
</dbReference>
<dbReference type="OrthoDB" id="9813147at2"/>
<evidence type="ECO:0000256" key="1">
    <source>
        <dbReference type="ARBA" id="ARBA00006354"/>
    </source>
</evidence>
<accession>C7MNC3</accession>
<protein>
    <submittedName>
        <fullName evidence="3">Mg chelatase-related protein</fullName>
    </submittedName>
</protein>
<dbReference type="Gene3D" id="3.30.230.10">
    <property type="match status" value="1"/>
</dbReference>
<dbReference type="Pfam" id="PF13335">
    <property type="entry name" value="Mg_chelatase_C"/>
    <property type="match status" value="1"/>
</dbReference>
<dbReference type="PANTHER" id="PTHR32039">
    <property type="entry name" value="MAGNESIUM-CHELATASE SUBUNIT CHLI"/>
    <property type="match status" value="1"/>
</dbReference>
<dbReference type="InterPro" id="IPR003593">
    <property type="entry name" value="AAA+_ATPase"/>
</dbReference>
<dbReference type="NCBIfam" id="TIGR00368">
    <property type="entry name" value="YifB family Mg chelatase-like AAA ATPase"/>
    <property type="match status" value="1"/>
</dbReference>
<dbReference type="SMART" id="SM00382">
    <property type="entry name" value="AAA"/>
    <property type="match status" value="1"/>
</dbReference>
<dbReference type="HOGENOM" id="CLU_026145_1_0_11"/>
<dbReference type="RefSeq" id="WP_012803101.1">
    <property type="nucleotide sequence ID" value="NC_013170.1"/>
</dbReference>
<name>C7MNC3_CRYCD</name>
<gene>
    <name evidence="3" type="ordered locus">Ccur_07030</name>
</gene>
<sequence>MNDSRFSVRCATITGVDAQPVMVEVAITTGLPGFSIVGMPDAAIQEARERIRAAIKACGFSMPPDKVVVNLAPGSLKKTGSGFDLPIAAAILAATRQIDPRHVADALLVGELSLEGFVKPVAGMIAYRCCAARQALRLICAPCCLEGEGILSNQVECVASLGTFREDTLLAAQYHSNREPEELPDFADVGGCVVAKRACQIAAAGGHGLMMIGPPGSGKSMLAERLASILPPLEEEERIEAARIHSIAGADISSILAGHRPFRAPHHSATMAGLVGGGNPVRPGEVTLAHGGVLFLDEMPEFHPSVLQSIRQPMETGKVVITRACGTITMPAHFMLVGASNPCPCGYYGDAKISCTCTPTQVQSYQNRIGGPILDRFDLCIDVWRSAYDEIVSENKGISSAQLREGVMTARTFAFERWRQQGGPPARNVGELIGACALTDEAACFLRSAADSCALSGRGIMKVVAVARTIADIAEDTTVSADQVAEALSFRVRAQMGKGVSGGAAIA</sequence>
<evidence type="ECO:0000259" key="2">
    <source>
        <dbReference type="SMART" id="SM00382"/>
    </source>
</evidence>
<dbReference type="InterPro" id="IPR020568">
    <property type="entry name" value="Ribosomal_Su5_D2-typ_SF"/>
</dbReference>
<dbReference type="AlphaFoldDB" id="C7MNC3"/>
<dbReference type="STRING" id="469378.Ccur_07030"/>
<dbReference type="KEGG" id="ccu:Ccur_07030"/>
<dbReference type="EMBL" id="CP001682">
    <property type="protein sequence ID" value="ACU94413.1"/>
    <property type="molecule type" value="Genomic_DNA"/>
</dbReference>
<dbReference type="GO" id="GO:0005524">
    <property type="term" value="F:ATP binding"/>
    <property type="evidence" value="ECO:0007669"/>
    <property type="project" value="InterPro"/>
</dbReference>
<dbReference type="Pfam" id="PF01078">
    <property type="entry name" value="Mg_chelatase"/>
    <property type="match status" value="1"/>
</dbReference>
<dbReference type="SUPFAM" id="SSF52540">
    <property type="entry name" value="P-loop containing nucleoside triphosphate hydrolases"/>
    <property type="match status" value="1"/>
</dbReference>
<keyword evidence="4" id="KW-1185">Reference proteome</keyword>
<feature type="domain" description="AAA+ ATPase" evidence="2">
    <location>
        <begin position="205"/>
        <end position="389"/>
    </location>
</feature>